<dbReference type="eggNOG" id="KOG0007">
    <property type="taxonomic scope" value="Eukaryota"/>
</dbReference>
<organism evidence="2 3">
    <name type="scientific">Arabis alpina</name>
    <name type="common">Alpine rock-cress</name>
    <dbReference type="NCBI Taxonomy" id="50452"/>
    <lineage>
        <taxon>Eukaryota</taxon>
        <taxon>Viridiplantae</taxon>
        <taxon>Streptophyta</taxon>
        <taxon>Embryophyta</taxon>
        <taxon>Tracheophyta</taxon>
        <taxon>Spermatophyta</taxon>
        <taxon>Magnoliopsida</taxon>
        <taxon>eudicotyledons</taxon>
        <taxon>Gunneridae</taxon>
        <taxon>Pentapetalae</taxon>
        <taxon>rosids</taxon>
        <taxon>malvids</taxon>
        <taxon>Brassicales</taxon>
        <taxon>Brassicaceae</taxon>
        <taxon>Arabideae</taxon>
        <taxon>Arabis</taxon>
    </lineage>
</organism>
<proteinExistence type="predicted"/>
<accession>A0A087FZH8</accession>
<dbReference type="AlphaFoldDB" id="A0A087FZH8"/>
<keyword evidence="3" id="KW-1185">Reference proteome</keyword>
<feature type="region of interest" description="Disordered" evidence="1">
    <location>
        <begin position="223"/>
        <end position="243"/>
    </location>
</feature>
<feature type="compositionally biased region" description="Basic and acidic residues" evidence="1">
    <location>
        <begin position="10"/>
        <end position="19"/>
    </location>
</feature>
<name>A0A087FZH8_ARAAL</name>
<evidence type="ECO:0000313" key="3">
    <source>
        <dbReference type="Proteomes" id="UP000029120"/>
    </source>
</evidence>
<evidence type="ECO:0000256" key="1">
    <source>
        <dbReference type="SAM" id="MobiDB-lite"/>
    </source>
</evidence>
<dbReference type="Proteomes" id="UP000029120">
    <property type="component" value="Unassembled WGS sequence"/>
</dbReference>
<feature type="region of interest" description="Disordered" evidence="1">
    <location>
        <begin position="1"/>
        <end position="32"/>
    </location>
</feature>
<dbReference type="EMBL" id="KL983200">
    <property type="protein sequence ID" value="KFK23030.1"/>
    <property type="molecule type" value="Genomic_DNA"/>
</dbReference>
<gene>
    <name evidence="2" type="ORF">AALP_AAs53210U000300</name>
</gene>
<protein>
    <submittedName>
        <fullName evidence="2">Uncharacterized protein</fullName>
    </submittedName>
</protein>
<sequence>GSQHSGYRAQNEDGAKDNQPDPLATDESVADAQPVSKRPPFVVPHVLISLEELGIIKMTALFAVRVVMPSNNACTAAVLDDFFHFLPLEKLERRVAVLDLHAFVSGVDCFASLEGVDYCTLMENVDYSSIMPLPPTSVVHYFYDLVFKLPLRSQMVRLQLLRKVLAHTYDQFESLAMGMLVPSPPLPLPEEPEAERQKRESALAQNVVTFASVVFKDKIKAEGGSKFQKPNPSNEELDKPGCL</sequence>
<evidence type="ECO:0000313" key="2">
    <source>
        <dbReference type="EMBL" id="KFK23030.1"/>
    </source>
</evidence>
<dbReference type="Gramene" id="KFK23030">
    <property type="protein sequence ID" value="KFK23030"/>
    <property type="gene ID" value="AALP_AAs53210U000300"/>
</dbReference>
<reference evidence="3" key="1">
    <citation type="journal article" date="2015" name="Nat. Plants">
        <title>Genome expansion of Arabis alpina linked with retrotransposition and reduced symmetric DNA methylation.</title>
        <authorList>
            <person name="Willing E.M."/>
            <person name="Rawat V."/>
            <person name="Mandakova T."/>
            <person name="Maumus F."/>
            <person name="James G.V."/>
            <person name="Nordstroem K.J."/>
            <person name="Becker C."/>
            <person name="Warthmann N."/>
            <person name="Chica C."/>
            <person name="Szarzynska B."/>
            <person name="Zytnicki M."/>
            <person name="Albani M.C."/>
            <person name="Kiefer C."/>
            <person name="Bergonzi S."/>
            <person name="Castaings L."/>
            <person name="Mateos J.L."/>
            <person name="Berns M.C."/>
            <person name="Bujdoso N."/>
            <person name="Piofczyk T."/>
            <person name="de Lorenzo L."/>
            <person name="Barrero-Sicilia C."/>
            <person name="Mateos I."/>
            <person name="Piednoel M."/>
            <person name="Hagmann J."/>
            <person name="Chen-Min-Tao R."/>
            <person name="Iglesias-Fernandez R."/>
            <person name="Schuster S.C."/>
            <person name="Alonso-Blanco C."/>
            <person name="Roudier F."/>
            <person name="Carbonero P."/>
            <person name="Paz-Ares J."/>
            <person name="Davis S.J."/>
            <person name="Pecinka A."/>
            <person name="Quesneville H."/>
            <person name="Colot V."/>
            <person name="Lysak M.A."/>
            <person name="Weigel D."/>
            <person name="Coupland G."/>
            <person name="Schneeberger K."/>
        </authorList>
    </citation>
    <scope>NUCLEOTIDE SEQUENCE [LARGE SCALE GENOMIC DNA]</scope>
    <source>
        <strain evidence="3">cv. Pajares</strain>
    </source>
</reference>
<feature type="non-terminal residue" evidence="2">
    <location>
        <position position="1"/>
    </location>
</feature>